<gene>
    <name evidence="3" type="ORF">QFZ56_004058</name>
</gene>
<feature type="signal peptide" evidence="2">
    <location>
        <begin position="1"/>
        <end position="20"/>
    </location>
</feature>
<sequence length="269" mass="27885">MTRRPLLASTLLLTAVTALTSGCATLGLEHPPTAAPATPTVERSSAKPSAPAASKGLTKAQAQAALITERDLGAPWTPTRGAATWRDGMLKATASPADCQRLLDDLYADELLGGPARAVVALDDPDSGAQLRYQLTASRPADVDRSLARLRTLPQTCARFTAKAAGDAVLDVQVSELPLPEVGDVRQGLRVTLTRWAGAAENAGENAGENLGGNPTVLTLDVAAVRAGEDAFTLTNGGLDDAPNAATQAAVQLGVRRLEDVRKQGQVQI</sequence>
<dbReference type="Proteomes" id="UP001243364">
    <property type="component" value="Unassembled WGS sequence"/>
</dbReference>
<keyword evidence="4" id="KW-1185">Reference proteome</keyword>
<evidence type="ECO:0000256" key="2">
    <source>
        <dbReference type="SAM" id="SignalP"/>
    </source>
</evidence>
<accession>A0ABU0Q5F1</accession>
<dbReference type="RefSeq" id="WP_307044653.1">
    <property type="nucleotide sequence ID" value="NZ_JAUSYA010000001.1"/>
</dbReference>
<dbReference type="PROSITE" id="PS51257">
    <property type="entry name" value="PROKAR_LIPOPROTEIN"/>
    <property type="match status" value="1"/>
</dbReference>
<comment type="caution">
    <text evidence="3">The sequence shown here is derived from an EMBL/GenBank/DDBJ whole genome shotgun (WGS) entry which is preliminary data.</text>
</comment>
<evidence type="ECO:0008006" key="5">
    <source>
        <dbReference type="Google" id="ProtNLM"/>
    </source>
</evidence>
<evidence type="ECO:0000313" key="4">
    <source>
        <dbReference type="Proteomes" id="UP001243364"/>
    </source>
</evidence>
<evidence type="ECO:0000256" key="1">
    <source>
        <dbReference type="SAM" id="MobiDB-lite"/>
    </source>
</evidence>
<reference evidence="3 4" key="1">
    <citation type="submission" date="2023-07" db="EMBL/GenBank/DDBJ databases">
        <title>Comparative genomics of wheat-associated soil bacteria to identify genetic determinants of phenazine resistance.</title>
        <authorList>
            <person name="Mouncey N."/>
        </authorList>
    </citation>
    <scope>NUCLEOTIDE SEQUENCE [LARGE SCALE GENOMIC DNA]</scope>
    <source>
        <strain evidence="3 4">W4I19-2</strain>
    </source>
</reference>
<organism evidence="3 4">
    <name type="scientific">Streptomyces achromogenes</name>
    <dbReference type="NCBI Taxonomy" id="67255"/>
    <lineage>
        <taxon>Bacteria</taxon>
        <taxon>Bacillati</taxon>
        <taxon>Actinomycetota</taxon>
        <taxon>Actinomycetes</taxon>
        <taxon>Kitasatosporales</taxon>
        <taxon>Streptomycetaceae</taxon>
        <taxon>Streptomyces</taxon>
    </lineage>
</organism>
<proteinExistence type="predicted"/>
<protein>
    <recommendedName>
        <fullName evidence="5">Lipoprotein</fullName>
    </recommendedName>
</protein>
<evidence type="ECO:0000313" key="3">
    <source>
        <dbReference type="EMBL" id="MDQ0685095.1"/>
    </source>
</evidence>
<name>A0ABU0Q5F1_STRAH</name>
<feature type="region of interest" description="Disordered" evidence="1">
    <location>
        <begin position="30"/>
        <end position="58"/>
    </location>
</feature>
<feature type="compositionally biased region" description="Low complexity" evidence="1">
    <location>
        <begin position="31"/>
        <end position="55"/>
    </location>
</feature>
<dbReference type="EMBL" id="JAUSYA010000001">
    <property type="protein sequence ID" value="MDQ0685095.1"/>
    <property type="molecule type" value="Genomic_DNA"/>
</dbReference>
<keyword evidence="2" id="KW-0732">Signal</keyword>
<feature type="chain" id="PRO_5047100222" description="Lipoprotein" evidence="2">
    <location>
        <begin position="21"/>
        <end position="269"/>
    </location>
</feature>